<dbReference type="AlphaFoldDB" id="M0MQD9"/>
<evidence type="ECO:0000313" key="2">
    <source>
        <dbReference type="EMBL" id="EMA47942.1"/>
    </source>
</evidence>
<accession>M0MQD9</accession>
<protein>
    <submittedName>
        <fullName evidence="2">Uncharacterized protein</fullName>
    </submittedName>
</protein>
<organism evidence="2 3">
    <name type="scientific">Halococcus saccharolyticus DSM 5350</name>
    <dbReference type="NCBI Taxonomy" id="1227455"/>
    <lineage>
        <taxon>Archaea</taxon>
        <taxon>Methanobacteriati</taxon>
        <taxon>Methanobacteriota</taxon>
        <taxon>Stenosarchaea group</taxon>
        <taxon>Halobacteria</taxon>
        <taxon>Halobacteriales</taxon>
        <taxon>Halococcaceae</taxon>
        <taxon>Halococcus</taxon>
    </lineage>
</organism>
<dbReference type="STRING" id="1227455.C449_00680"/>
<feature type="compositionally biased region" description="Acidic residues" evidence="1">
    <location>
        <begin position="45"/>
        <end position="54"/>
    </location>
</feature>
<feature type="region of interest" description="Disordered" evidence="1">
    <location>
        <begin position="44"/>
        <end position="70"/>
    </location>
</feature>
<keyword evidence="3" id="KW-1185">Reference proteome</keyword>
<evidence type="ECO:0000256" key="1">
    <source>
        <dbReference type="SAM" id="MobiDB-lite"/>
    </source>
</evidence>
<comment type="caution">
    <text evidence="2">The sequence shown here is derived from an EMBL/GenBank/DDBJ whole genome shotgun (WGS) entry which is preliminary data.</text>
</comment>
<dbReference type="PATRIC" id="fig|1227455.4.peg.138"/>
<gene>
    <name evidence="2" type="ORF">C449_00680</name>
</gene>
<dbReference type="InParanoid" id="M0MQD9"/>
<reference evidence="2 3" key="1">
    <citation type="journal article" date="2014" name="PLoS Genet.">
        <title>Phylogenetically driven sequencing of extremely halophilic archaea reveals strategies for static and dynamic osmo-response.</title>
        <authorList>
            <person name="Becker E.A."/>
            <person name="Seitzer P.M."/>
            <person name="Tritt A."/>
            <person name="Larsen D."/>
            <person name="Krusor M."/>
            <person name="Yao A.I."/>
            <person name="Wu D."/>
            <person name="Madern D."/>
            <person name="Eisen J.A."/>
            <person name="Darling A.E."/>
            <person name="Facciotti M.T."/>
        </authorList>
    </citation>
    <scope>NUCLEOTIDE SEQUENCE [LARGE SCALE GENOMIC DNA]</scope>
    <source>
        <strain evidence="2 3">DSM 5350</strain>
    </source>
</reference>
<proteinExistence type="predicted"/>
<sequence length="70" mass="7694">MMVAKDRLHARETVSKAQTDIDLRNDAAAIERLADAAELLARLADEDEESETESTDGPIESAVERIGRAR</sequence>
<name>M0MQD9_9EURY</name>
<dbReference type="Proteomes" id="UP000011669">
    <property type="component" value="Unassembled WGS sequence"/>
</dbReference>
<dbReference type="EMBL" id="AOMD01000002">
    <property type="protein sequence ID" value="EMA47942.1"/>
    <property type="molecule type" value="Genomic_DNA"/>
</dbReference>
<evidence type="ECO:0000313" key="3">
    <source>
        <dbReference type="Proteomes" id="UP000011669"/>
    </source>
</evidence>